<keyword evidence="9" id="KW-1185">Reference proteome</keyword>
<dbReference type="InterPro" id="IPR005614">
    <property type="entry name" value="NrfD-like"/>
</dbReference>
<name>A0ABX1RGG7_9PSEU</name>
<gene>
    <name evidence="8" type="primary">nrfD</name>
    <name evidence="8" type="ORF">HF577_14295</name>
</gene>
<comment type="subcellular location">
    <subcellularLocation>
        <location evidence="1">Cell membrane</location>
        <topology evidence="1">Multi-pass membrane protein</topology>
    </subcellularLocation>
</comment>
<reference evidence="8 9" key="1">
    <citation type="submission" date="2020-04" db="EMBL/GenBank/DDBJ databases">
        <authorList>
            <person name="Klaysubun C."/>
            <person name="Duangmal K."/>
            <person name="Lipun K."/>
        </authorList>
    </citation>
    <scope>NUCLEOTIDE SEQUENCE [LARGE SCALE GENOMIC DNA]</scope>
    <source>
        <strain evidence="8 9">JCM 11839</strain>
    </source>
</reference>
<dbReference type="EMBL" id="JAAXKY010000039">
    <property type="protein sequence ID" value="NMH78251.1"/>
    <property type="molecule type" value="Genomic_DNA"/>
</dbReference>
<accession>A0ABX1RGG7</accession>
<protein>
    <submittedName>
        <fullName evidence="8">Polysulfide reductase NrfD</fullName>
    </submittedName>
</protein>
<comment type="similarity">
    <text evidence="2">Belongs to the NrfD family.</text>
</comment>
<evidence type="ECO:0000256" key="2">
    <source>
        <dbReference type="ARBA" id="ARBA00008929"/>
    </source>
</evidence>
<organism evidence="8 9">
    <name type="scientific">Pseudonocardia xinjiangensis</name>
    <dbReference type="NCBI Taxonomy" id="75289"/>
    <lineage>
        <taxon>Bacteria</taxon>
        <taxon>Bacillati</taxon>
        <taxon>Actinomycetota</taxon>
        <taxon>Actinomycetes</taxon>
        <taxon>Pseudonocardiales</taxon>
        <taxon>Pseudonocardiaceae</taxon>
        <taxon>Pseudonocardia</taxon>
    </lineage>
</organism>
<keyword evidence="3" id="KW-1003">Cell membrane</keyword>
<keyword evidence="6" id="KW-0472">Membrane</keyword>
<keyword evidence="4" id="KW-0812">Transmembrane</keyword>
<evidence type="ECO:0000256" key="4">
    <source>
        <dbReference type="ARBA" id="ARBA00022692"/>
    </source>
</evidence>
<evidence type="ECO:0000313" key="8">
    <source>
        <dbReference type="EMBL" id="NMH78251.1"/>
    </source>
</evidence>
<dbReference type="RefSeq" id="WP_169396321.1">
    <property type="nucleotide sequence ID" value="NZ_BAAAJH010000035.1"/>
</dbReference>
<evidence type="ECO:0000256" key="6">
    <source>
        <dbReference type="ARBA" id="ARBA00023136"/>
    </source>
</evidence>
<proteinExistence type="inferred from homology"/>
<dbReference type="Proteomes" id="UP001296706">
    <property type="component" value="Unassembled WGS sequence"/>
</dbReference>
<feature type="region of interest" description="Disordered" evidence="7">
    <location>
        <begin position="328"/>
        <end position="357"/>
    </location>
</feature>
<feature type="region of interest" description="Disordered" evidence="7">
    <location>
        <begin position="1"/>
        <end position="22"/>
    </location>
</feature>
<evidence type="ECO:0000313" key="9">
    <source>
        <dbReference type="Proteomes" id="UP001296706"/>
    </source>
</evidence>
<evidence type="ECO:0000256" key="1">
    <source>
        <dbReference type="ARBA" id="ARBA00004651"/>
    </source>
</evidence>
<evidence type="ECO:0000256" key="7">
    <source>
        <dbReference type="SAM" id="MobiDB-lite"/>
    </source>
</evidence>
<evidence type="ECO:0000256" key="3">
    <source>
        <dbReference type="ARBA" id="ARBA00022475"/>
    </source>
</evidence>
<dbReference type="Pfam" id="PF03916">
    <property type="entry name" value="NrfD"/>
    <property type="match status" value="1"/>
</dbReference>
<dbReference type="Gene3D" id="1.20.1630.10">
    <property type="entry name" value="Formate dehydrogenase/DMSO reductase domain"/>
    <property type="match status" value="1"/>
</dbReference>
<comment type="caution">
    <text evidence="8">The sequence shown here is derived from an EMBL/GenBank/DDBJ whole genome shotgun (WGS) entry which is preliminary data.</text>
</comment>
<sequence>MKETDVAGNGGVGRRERRGRKRIKGSMVPEAEFVSYYGRPILKKPTWKNPDVPLYLWVGGMAGTSAVVAALGDATGRPVLRRGGRLVATGGAMLGTVALVHDLGRPTRFLNMLRVIKPTSPLSIGSWILSPFAALASASAASELTGIAPGLGRLAGWGAAFLGPPLASYTGVLLADTAIPAWHEARGELPVLFAASGAAAGAGAQLAITGLTGAARRERLPMVRLAVAGAAAELAAGEMLERRLEPIPGNVVGAYREGKAGRWNRLSRALTAAGGLGAVLAALGGRRGRVAAVASGAALAAGSLATRFAVFEAGMASAADPQHVIAPQRERKARGEQAHHEGSWLAADGATSPVPRS</sequence>
<evidence type="ECO:0000256" key="5">
    <source>
        <dbReference type="ARBA" id="ARBA00022989"/>
    </source>
</evidence>
<feature type="compositionally biased region" description="Basic and acidic residues" evidence="7">
    <location>
        <begin position="328"/>
        <end position="342"/>
    </location>
</feature>
<keyword evidence="5" id="KW-1133">Transmembrane helix</keyword>